<accession>S9W004</accession>
<evidence type="ECO:0000256" key="1">
    <source>
        <dbReference type="ARBA" id="ARBA00001917"/>
    </source>
</evidence>
<comment type="similarity">
    <text evidence="15">Belongs to the Dus family. Dus4 subfamily.</text>
</comment>
<keyword evidence="3 16" id="KW-0288">FMN</keyword>
<comment type="catalytic activity">
    <reaction evidence="11">
        <text>5,6-dihydrouridine(20b) in tRNA + NADP(+) = uridine(20b) in tRNA + NADPH + H(+)</text>
        <dbReference type="Rhea" id="RHEA:53356"/>
        <dbReference type="Rhea" id="RHEA-COMP:13537"/>
        <dbReference type="Rhea" id="RHEA-COMP:13538"/>
        <dbReference type="ChEBI" id="CHEBI:15378"/>
        <dbReference type="ChEBI" id="CHEBI:57783"/>
        <dbReference type="ChEBI" id="CHEBI:58349"/>
        <dbReference type="ChEBI" id="CHEBI:65315"/>
        <dbReference type="ChEBI" id="CHEBI:74443"/>
        <dbReference type="EC" id="1.3.1.90"/>
    </reaction>
    <physiologicalReaction direction="right-to-left" evidence="11">
        <dbReference type="Rhea" id="RHEA:53358"/>
    </physiologicalReaction>
</comment>
<dbReference type="Pfam" id="PF01207">
    <property type="entry name" value="Dus"/>
    <property type="match status" value="1"/>
</dbReference>
<dbReference type="OrthoDB" id="9977870at2759"/>
<keyword evidence="21" id="KW-1185">Reference proteome</keyword>
<comment type="catalytic activity">
    <reaction evidence="9">
        <text>a 5,6-dihydrouridine in mRNA + NAD(+) = a uridine in mRNA + NADH + H(+)</text>
        <dbReference type="Rhea" id="RHEA:69851"/>
        <dbReference type="Rhea" id="RHEA-COMP:14658"/>
        <dbReference type="Rhea" id="RHEA-COMP:17789"/>
        <dbReference type="ChEBI" id="CHEBI:15378"/>
        <dbReference type="ChEBI" id="CHEBI:57540"/>
        <dbReference type="ChEBI" id="CHEBI:57945"/>
        <dbReference type="ChEBI" id="CHEBI:65315"/>
        <dbReference type="ChEBI" id="CHEBI:74443"/>
    </reaction>
    <physiologicalReaction direction="right-to-left" evidence="9">
        <dbReference type="Rhea" id="RHEA:69853"/>
    </physiologicalReaction>
</comment>
<evidence type="ECO:0000256" key="11">
    <source>
        <dbReference type="ARBA" id="ARBA00050434"/>
    </source>
</evidence>
<dbReference type="EC" id="1.3.1.-" evidence="16"/>
<dbReference type="OMA" id="QRPHHDI"/>
<feature type="binding site" evidence="18">
    <location>
        <position position="84"/>
    </location>
    <ligand>
        <name>FMN</name>
        <dbReference type="ChEBI" id="CHEBI:58210"/>
    </ligand>
</feature>
<evidence type="ECO:0000256" key="3">
    <source>
        <dbReference type="ARBA" id="ARBA00022643"/>
    </source>
</evidence>
<evidence type="ECO:0000256" key="6">
    <source>
        <dbReference type="ARBA" id="ARBA00022857"/>
    </source>
</evidence>
<protein>
    <recommendedName>
        <fullName evidence="16">tRNA-dihydrouridine synthase</fullName>
        <ecNumber evidence="16">1.3.1.-</ecNumber>
    </recommendedName>
</protein>
<feature type="domain" description="DUS-like FMN-binding" evidence="19">
    <location>
        <begin position="29"/>
        <end position="315"/>
    </location>
</feature>
<evidence type="ECO:0000313" key="21">
    <source>
        <dbReference type="Proteomes" id="UP000015464"/>
    </source>
</evidence>
<evidence type="ECO:0000256" key="17">
    <source>
        <dbReference type="PIRSR" id="PIRSR006621-1"/>
    </source>
</evidence>
<evidence type="ECO:0000256" key="13">
    <source>
        <dbReference type="ARBA" id="ARBA00051932"/>
    </source>
</evidence>
<keyword evidence="7 16" id="KW-0560">Oxidoreductase</keyword>
<organism evidence="20 21">
    <name type="scientific">Schizosaccharomyces cryophilus (strain OY26 / ATCC MYA-4695 / CBS 11777 / NBRC 106824 / NRRL Y48691)</name>
    <name type="common">Fission yeast</name>
    <dbReference type="NCBI Taxonomy" id="653667"/>
    <lineage>
        <taxon>Eukaryota</taxon>
        <taxon>Fungi</taxon>
        <taxon>Dikarya</taxon>
        <taxon>Ascomycota</taxon>
        <taxon>Taphrinomycotina</taxon>
        <taxon>Schizosaccharomycetes</taxon>
        <taxon>Schizosaccharomycetales</taxon>
        <taxon>Schizosaccharomycetaceae</taxon>
        <taxon>Schizosaccharomyces</taxon>
    </lineage>
</organism>
<dbReference type="FunFam" id="3.20.20.70:FF:000159">
    <property type="entry name" value="tRNA-dihydrouridine synthase 4"/>
    <property type="match status" value="1"/>
</dbReference>
<dbReference type="GO" id="GO:0006397">
    <property type="term" value="P:mRNA processing"/>
    <property type="evidence" value="ECO:0007669"/>
    <property type="project" value="UniProtKB-KW"/>
</dbReference>
<keyword evidence="4" id="KW-0507">mRNA processing</keyword>
<evidence type="ECO:0000256" key="15">
    <source>
        <dbReference type="ARBA" id="ARBA00060741"/>
    </source>
</evidence>
<dbReference type="InterPro" id="IPR001269">
    <property type="entry name" value="DUS_fam"/>
</dbReference>
<keyword evidence="8" id="KW-0520">NAD</keyword>
<name>S9W004_SCHCR</name>
<dbReference type="GO" id="GO:0050660">
    <property type="term" value="F:flavin adenine dinucleotide binding"/>
    <property type="evidence" value="ECO:0007669"/>
    <property type="project" value="InterPro"/>
</dbReference>
<keyword evidence="2 16" id="KW-0285">Flavoprotein</keyword>
<evidence type="ECO:0000256" key="10">
    <source>
        <dbReference type="ARBA" id="ARBA00049447"/>
    </source>
</evidence>
<gene>
    <name evidence="20" type="ORF">SPOG_02513</name>
</gene>
<comment type="similarity">
    <text evidence="16">Belongs to the dus family.</text>
</comment>
<comment type="function">
    <text evidence="16">Catalyzes the synthesis of dihydrouridine, a modified base found in the D-loop of most tRNAs.</text>
</comment>
<comment type="catalytic activity">
    <reaction evidence="12">
        <text>5,6-dihydrouridine(20a) in tRNA + NAD(+) = uridine(20a) in tRNA + NADH + H(+)</text>
        <dbReference type="Rhea" id="RHEA:53348"/>
        <dbReference type="Rhea" id="RHEA-COMP:13535"/>
        <dbReference type="Rhea" id="RHEA-COMP:13536"/>
        <dbReference type="ChEBI" id="CHEBI:15378"/>
        <dbReference type="ChEBI" id="CHEBI:57540"/>
        <dbReference type="ChEBI" id="CHEBI:57945"/>
        <dbReference type="ChEBI" id="CHEBI:65315"/>
        <dbReference type="ChEBI" id="CHEBI:74443"/>
        <dbReference type="EC" id="1.3.1.90"/>
    </reaction>
    <physiologicalReaction direction="right-to-left" evidence="12">
        <dbReference type="Rhea" id="RHEA:53350"/>
    </physiologicalReaction>
</comment>
<dbReference type="InterPro" id="IPR013785">
    <property type="entry name" value="Aldolase_TIM"/>
</dbReference>
<evidence type="ECO:0000256" key="2">
    <source>
        <dbReference type="ARBA" id="ARBA00022630"/>
    </source>
</evidence>
<evidence type="ECO:0000256" key="14">
    <source>
        <dbReference type="ARBA" id="ARBA00052996"/>
    </source>
</evidence>
<dbReference type="GeneID" id="25036836"/>
<evidence type="ECO:0000256" key="16">
    <source>
        <dbReference type="PIRNR" id="PIRNR006621"/>
    </source>
</evidence>
<dbReference type="CDD" id="cd02801">
    <property type="entry name" value="DUS_like_FMN"/>
    <property type="match status" value="1"/>
</dbReference>
<evidence type="ECO:0000256" key="9">
    <source>
        <dbReference type="ARBA" id="ARBA00048342"/>
    </source>
</evidence>
<dbReference type="InterPro" id="IPR018517">
    <property type="entry name" value="tRNA_hU_synthase_CS"/>
</dbReference>
<keyword evidence="6" id="KW-0521">NADP</keyword>
<dbReference type="SUPFAM" id="SSF51395">
    <property type="entry name" value="FMN-linked oxidoreductases"/>
    <property type="match status" value="1"/>
</dbReference>
<feature type="binding site" evidence="18">
    <location>
        <begin position="31"/>
        <end position="33"/>
    </location>
    <ligand>
        <name>FMN</name>
        <dbReference type="ChEBI" id="CHEBI:58210"/>
    </ligand>
</feature>
<dbReference type="PROSITE" id="PS01136">
    <property type="entry name" value="UPF0034"/>
    <property type="match status" value="1"/>
</dbReference>
<evidence type="ECO:0000256" key="4">
    <source>
        <dbReference type="ARBA" id="ARBA00022664"/>
    </source>
</evidence>
<reference evidence="20 21" key="1">
    <citation type="journal article" date="2011" name="Science">
        <title>Comparative functional genomics of the fission yeasts.</title>
        <authorList>
            <person name="Rhind N."/>
            <person name="Chen Z."/>
            <person name="Yassour M."/>
            <person name="Thompson D.A."/>
            <person name="Haas B.J."/>
            <person name="Habib N."/>
            <person name="Wapinski I."/>
            <person name="Roy S."/>
            <person name="Lin M.F."/>
            <person name="Heiman D.I."/>
            <person name="Young S.K."/>
            <person name="Furuya K."/>
            <person name="Guo Y."/>
            <person name="Pidoux A."/>
            <person name="Chen H.M."/>
            <person name="Robbertse B."/>
            <person name="Goldberg J.M."/>
            <person name="Aoki K."/>
            <person name="Bayne E.H."/>
            <person name="Berlin A.M."/>
            <person name="Desjardins C.A."/>
            <person name="Dobbs E."/>
            <person name="Dukaj L."/>
            <person name="Fan L."/>
            <person name="FitzGerald M.G."/>
            <person name="French C."/>
            <person name="Gujja S."/>
            <person name="Hansen K."/>
            <person name="Keifenheim D."/>
            <person name="Levin J.Z."/>
            <person name="Mosher R.A."/>
            <person name="Mueller C.A."/>
            <person name="Pfiffner J."/>
            <person name="Priest M."/>
            <person name="Russ C."/>
            <person name="Smialowska A."/>
            <person name="Swoboda P."/>
            <person name="Sykes S.M."/>
            <person name="Vaughn M."/>
            <person name="Vengrova S."/>
            <person name="Yoder R."/>
            <person name="Zeng Q."/>
            <person name="Allshire R."/>
            <person name="Baulcombe D."/>
            <person name="Birren B.W."/>
            <person name="Brown W."/>
            <person name="Ekwall K."/>
            <person name="Kellis M."/>
            <person name="Leatherwood J."/>
            <person name="Levin H."/>
            <person name="Margalit H."/>
            <person name="Martienssen R."/>
            <person name="Nieduszynski C.A."/>
            <person name="Spatafora J.W."/>
            <person name="Friedman N."/>
            <person name="Dalgaard J.Z."/>
            <person name="Baumann P."/>
            <person name="Niki H."/>
            <person name="Regev A."/>
            <person name="Nusbaum C."/>
        </authorList>
    </citation>
    <scope>NUCLEOTIDE SEQUENCE [LARGE SCALE GENOMIC DNA]</scope>
    <source>
        <strain evidence="21">OY26 / ATCC MYA-4695 / CBS 11777 / NBRC 106824 / NRRL Y48691</strain>
    </source>
</reference>
<dbReference type="InterPro" id="IPR035587">
    <property type="entry name" value="DUS-like_FMN-bd"/>
</dbReference>
<dbReference type="GO" id="GO:0102267">
    <property type="term" value="F:tRNA-dihydrouridine20b synthase activity"/>
    <property type="evidence" value="ECO:0007669"/>
    <property type="project" value="UniProtKB-ARBA"/>
</dbReference>
<feature type="binding site" evidence="18">
    <location>
        <begin position="237"/>
        <end position="238"/>
    </location>
    <ligand>
        <name>FMN</name>
        <dbReference type="ChEBI" id="CHEBI:58210"/>
    </ligand>
</feature>
<dbReference type="Gene3D" id="3.20.20.70">
    <property type="entry name" value="Aldolase class I"/>
    <property type="match status" value="1"/>
</dbReference>
<dbReference type="PANTHER" id="PTHR11082">
    <property type="entry name" value="TRNA-DIHYDROURIDINE SYNTHASE"/>
    <property type="match status" value="1"/>
</dbReference>
<dbReference type="PIRSF" id="PIRSF006621">
    <property type="entry name" value="Dus"/>
    <property type="match status" value="1"/>
</dbReference>
<keyword evidence="18" id="KW-0547">Nucleotide-binding</keyword>
<dbReference type="GO" id="GO:0106414">
    <property type="term" value="F:mRNA dihydrouridine synthase activity"/>
    <property type="evidence" value="ECO:0007669"/>
    <property type="project" value="RHEA"/>
</dbReference>
<feature type="binding site" evidence="18">
    <location>
        <position position="182"/>
    </location>
    <ligand>
        <name>FMN</name>
        <dbReference type="ChEBI" id="CHEBI:58210"/>
    </ligand>
</feature>
<feature type="active site" description="Proton donor" evidence="17">
    <location>
        <position position="113"/>
    </location>
</feature>
<comment type="catalytic activity">
    <reaction evidence="14">
        <text>5,6-dihydrouridine(20a) in tRNA + NADP(+) = uridine(20a) in tRNA + NADPH + H(+)</text>
        <dbReference type="Rhea" id="RHEA:53344"/>
        <dbReference type="Rhea" id="RHEA-COMP:13535"/>
        <dbReference type="Rhea" id="RHEA-COMP:13536"/>
        <dbReference type="ChEBI" id="CHEBI:15378"/>
        <dbReference type="ChEBI" id="CHEBI:57783"/>
        <dbReference type="ChEBI" id="CHEBI:58349"/>
        <dbReference type="ChEBI" id="CHEBI:65315"/>
        <dbReference type="ChEBI" id="CHEBI:74443"/>
        <dbReference type="EC" id="1.3.1.90"/>
    </reaction>
    <physiologicalReaction direction="right-to-left" evidence="14">
        <dbReference type="Rhea" id="RHEA:53346"/>
    </physiologicalReaction>
</comment>
<comment type="cofactor">
    <cofactor evidence="1 16 18">
        <name>FMN</name>
        <dbReference type="ChEBI" id="CHEBI:58210"/>
    </cofactor>
</comment>
<evidence type="ECO:0000256" key="18">
    <source>
        <dbReference type="PIRSR" id="PIRSR006621-2"/>
    </source>
</evidence>
<comment type="catalytic activity">
    <reaction evidence="13">
        <text>5,6-dihydrouridine(20b) in tRNA + NAD(+) = uridine(20b) in tRNA + NADH + H(+)</text>
        <dbReference type="Rhea" id="RHEA:53352"/>
        <dbReference type="Rhea" id="RHEA-COMP:13537"/>
        <dbReference type="Rhea" id="RHEA-COMP:13538"/>
        <dbReference type="ChEBI" id="CHEBI:15378"/>
        <dbReference type="ChEBI" id="CHEBI:57540"/>
        <dbReference type="ChEBI" id="CHEBI:57945"/>
        <dbReference type="ChEBI" id="CHEBI:65315"/>
        <dbReference type="ChEBI" id="CHEBI:74443"/>
        <dbReference type="EC" id="1.3.1.90"/>
    </reaction>
    <physiologicalReaction direction="right-to-left" evidence="13">
        <dbReference type="Rhea" id="RHEA:53354"/>
    </physiologicalReaction>
</comment>
<evidence type="ECO:0000256" key="12">
    <source>
        <dbReference type="ARBA" id="ARBA00051779"/>
    </source>
</evidence>
<comment type="catalytic activity">
    <reaction evidence="10">
        <text>a 5,6-dihydrouridine in mRNA + NADP(+) = a uridine in mRNA + NADPH + H(+)</text>
        <dbReference type="Rhea" id="RHEA:69855"/>
        <dbReference type="Rhea" id="RHEA-COMP:14658"/>
        <dbReference type="Rhea" id="RHEA-COMP:17789"/>
        <dbReference type="ChEBI" id="CHEBI:15378"/>
        <dbReference type="ChEBI" id="CHEBI:57783"/>
        <dbReference type="ChEBI" id="CHEBI:58349"/>
        <dbReference type="ChEBI" id="CHEBI:65315"/>
        <dbReference type="ChEBI" id="CHEBI:74443"/>
    </reaction>
    <physiologicalReaction direction="right-to-left" evidence="10">
        <dbReference type="Rhea" id="RHEA:69857"/>
    </physiologicalReaction>
</comment>
<keyword evidence="5 16" id="KW-0819">tRNA processing</keyword>
<dbReference type="AlphaFoldDB" id="S9W004"/>
<proteinExistence type="inferred from homology"/>
<dbReference type="RefSeq" id="XP_013023909.1">
    <property type="nucleotide sequence ID" value="XM_013168455.1"/>
</dbReference>
<dbReference type="Proteomes" id="UP000015464">
    <property type="component" value="Unassembled WGS sequence"/>
</dbReference>
<dbReference type="PANTHER" id="PTHR11082:SF31">
    <property type="entry name" value="TRNA-DIHYDROURIDINE(20A_20B) SYNTHASE [NAD(P)+]-LIKE"/>
    <property type="match status" value="1"/>
</dbReference>
<dbReference type="EMBL" id="KE546991">
    <property type="protein sequence ID" value="EPY51340.1"/>
    <property type="molecule type" value="Genomic_DNA"/>
</dbReference>
<dbReference type="STRING" id="653667.S9W004"/>
<dbReference type="eggNOG" id="KOG2335">
    <property type="taxonomic scope" value="Eukaryota"/>
</dbReference>
<evidence type="ECO:0000256" key="5">
    <source>
        <dbReference type="ARBA" id="ARBA00022694"/>
    </source>
</evidence>
<evidence type="ECO:0000256" key="8">
    <source>
        <dbReference type="ARBA" id="ARBA00023027"/>
    </source>
</evidence>
<sequence>MAELATRDPNKHPVRIFEAQKGKRPVYIAAPMVRYSKLPFRQLVRDYQTDIVYTPMILANEFLHPKGRYFDFSTNEKDASLILQFGVEDPVILSKAAELAGPYVDGIGINCGCPQSWAIHEGIGSALLKEPEKVYQLIRAVKNTLGEDFCVEAKIRISKNLDKTRHLMQTIEHAGADFITVHGRTRQDRSSFPVNLDAIREVRSCVNIPVVTNGDVASLRQGYEIANLTNTDGIMSARGLLENPALFAGFEDTPWGCVERFVSYSTAYSLNFQLFYHHLVTMMNKLITKRERMTIPKDSFAAVMDWLDANFVVRRPGEPLFGETVLPVRRET</sequence>
<evidence type="ECO:0000313" key="20">
    <source>
        <dbReference type="EMBL" id="EPY51340.1"/>
    </source>
</evidence>
<evidence type="ECO:0000259" key="19">
    <source>
        <dbReference type="Pfam" id="PF01207"/>
    </source>
</evidence>
<dbReference type="GO" id="GO:0102266">
    <property type="term" value="F:tRNA-dihydrouridine20a synthase activity"/>
    <property type="evidence" value="ECO:0007669"/>
    <property type="project" value="UniProtKB-EC"/>
</dbReference>
<dbReference type="HOGENOM" id="CLU_013299_4_0_1"/>
<evidence type="ECO:0000256" key="7">
    <source>
        <dbReference type="ARBA" id="ARBA00023002"/>
    </source>
</evidence>